<protein>
    <submittedName>
        <fullName evidence="1">Uncharacterized protein</fullName>
    </submittedName>
</protein>
<dbReference type="GeneID" id="42307501"/>
<dbReference type="EMBL" id="LGUG01000004">
    <property type="protein sequence ID" value="KON97465.1"/>
    <property type="molecule type" value="Genomic_DNA"/>
</dbReference>
<dbReference type="RefSeq" id="WP_043068769.1">
    <property type="nucleotide sequence ID" value="NZ_BJOA01000267.1"/>
</dbReference>
<evidence type="ECO:0000313" key="3">
    <source>
        <dbReference type="Proteomes" id="UP000037269"/>
    </source>
</evidence>
<gene>
    <name evidence="1" type="ORF">AF333_20330</name>
    <name evidence="2" type="ORF">SAMN04487909_1528</name>
</gene>
<reference evidence="2 4" key="2">
    <citation type="submission" date="2016-10" db="EMBL/GenBank/DDBJ databases">
        <authorList>
            <person name="de Groot N.N."/>
        </authorList>
    </citation>
    <scope>NUCLEOTIDE SEQUENCE [LARGE SCALE GENOMIC DNA]</scope>
    <source>
        <strain evidence="2 4">DSM 2895</strain>
    </source>
</reference>
<dbReference type="AlphaFoldDB" id="A0A0D1UUK4"/>
<dbReference type="EMBL" id="FNED01000052">
    <property type="protein sequence ID" value="SDK38580.1"/>
    <property type="molecule type" value="Genomic_DNA"/>
</dbReference>
<dbReference type="STRING" id="47500.AF333_20330"/>
<dbReference type="OrthoDB" id="8974199at2"/>
<reference evidence="1 3" key="1">
    <citation type="submission" date="2015-07" db="EMBL/GenBank/DDBJ databases">
        <title>Fjat-14205 dsm 2895.</title>
        <authorList>
            <person name="Liu B."/>
            <person name="Wang J."/>
            <person name="Zhu Y."/>
            <person name="Liu G."/>
            <person name="Chen Q."/>
            <person name="Chen Z."/>
            <person name="Lan J."/>
            <person name="Che J."/>
            <person name="Ge C."/>
            <person name="Shi H."/>
            <person name="Pan Z."/>
            <person name="Liu X."/>
        </authorList>
    </citation>
    <scope>NUCLEOTIDE SEQUENCE [LARGE SCALE GENOMIC DNA]</scope>
    <source>
        <strain evidence="1 3">DSM 2895</strain>
    </source>
</reference>
<evidence type="ECO:0000313" key="2">
    <source>
        <dbReference type="EMBL" id="SDK38580.1"/>
    </source>
</evidence>
<dbReference type="PATRIC" id="fig|47500.8.peg.4382"/>
<dbReference type="Proteomes" id="UP000037269">
    <property type="component" value="Unassembled WGS sequence"/>
</dbReference>
<dbReference type="Proteomes" id="UP000182836">
    <property type="component" value="Unassembled WGS sequence"/>
</dbReference>
<proteinExistence type="predicted"/>
<accession>A0A0D1UUK4</accession>
<evidence type="ECO:0000313" key="1">
    <source>
        <dbReference type="EMBL" id="KON97465.1"/>
    </source>
</evidence>
<sequence length="65" mass="7551">MYQPMKMNEFLAYTENMEYAITVVDGQDVYLHNLIMKPPAGHAVIHLNKNGLDCRRENMKIVKIV</sequence>
<evidence type="ECO:0000313" key="4">
    <source>
        <dbReference type="Proteomes" id="UP000182836"/>
    </source>
</evidence>
<organism evidence="1 3">
    <name type="scientific">Aneurinibacillus migulanus</name>
    <name type="common">Bacillus migulanus</name>
    <dbReference type="NCBI Taxonomy" id="47500"/>
    <lineage>
        <taxon>Bacteria</taxon>
        <taxon>Bacillati</taxon>
        <taxon>Bacillota</taxon>
        <taxon>Bacilli</taxon>
        <taxon>Bacillales</taxon>
        <taxon>Paenibacillaceae</taxon>
        <taxon>Aneurinibacillus group</taxon>
        <taxon>Aneurinibacillus</taxon>
    </lineage>
</organism>
<keyword evidence="3" id="KW-1185">Reference proteome</keyword>
<name>A0A0D1UUK4_ANEMI</name>